<feature type="transmembrane region" description="Helical" evidence="11">
    <location>
        <begin position="522"/>
        <end position="546"/>
    </location>
</feature>
<evidence type="ECO:0000256" key="6">
    <source>
        <dbReference type="ARBA" id="ARBA00022840"/>
    </source>
</evidence>
<feature type="transmembrane region" description="Helical" evidence="11">
    <location>
        <begin position="918"/>
        <end position="941"/>
    </location>
</feature>
<protein>
    <recommendedName>
        <fullName evidence="16">ABC transporter</fullName>
    </recommendedName>
</protein>
<dbReference type="RefSeq" id="XP_044661551.1">
    <property type="nucleotide sequence ID" value="XM_044805616.1"/>
</dbReference>
<name>A0A9P3CM71_9PEZI</name>
<dbReference type="SUPFAM" id="SSF90123">
    <property type="entry name" value="ABC transporter transmembrane region"/>
    <property type="match status" value="2"/>
</dbReference>
<gene>
    <name evidence="14" type="ORF">CKM354_001016500</name>
</gene>
<reference evidence="14 15" key="1">
    <citation type="submission" date="2021-01" db="EMBL/GenBank/DDBJ databases">
        <title>Cercospora kikuchii MAFF 305040 whole genome shotgun sequence.</title>
        <authorList>
            <person name="Kashiwa T."/>
            <person name="Suzuki T."/>
        </authorList>
    </citation>
    <scope>NUCLEOTIDE SEQUENCE [LARGE SCALE GENOMIC DNA]</scope>
    <source>
        <strain evidence="14 15">MAFF 305040</strain>
    </source>
</reference>
<dbReference type="InterPro" id="IPR044746">
    <property type="entry name" value="ABCC_6TM_D1"/>
</dbReference>
<dbReference type="GO" id="GO:0016887">
    <property type="term" value="F:ATP hydrolysis activity"/>
    <property type="evidence" value="ECO:0007669"/>
    <property type="project" value="InterPro"/>
</dbReference>
<feature type="transmembrane region" description="Helical" evidence="11">
    <location>
        <begin position="67"/>
        <end position="86"/>
    </location>
</feature>
<dbReference type="PANTHER" id="PTHR24223:SF399">
    <property type="entry name" value="ABC TRANSPORTER ATNG"/>
    <property type="match status" value="1"/>
</dbReference>
<accession>A0A9P3CM71</accession>
<dbReference type="PROSITE" id="PS00211">
    <property type="entry name" value="ABC_TRANSPORTER_1"/>
    <property type="match status" value="2"/>
</dbReference>
<feature type="domain" description="ABC transmembrane type-1" evidence="13">
    <location>
        <begin position="309"/>
        <end position="587"/>
    </location>
</feature>
<evidence type="ECO:0000256" key="3">
    <source>
        <dbReference type="ARBA" id="ARBA00022475"/>
    </source>
</evidence>
<feature type="transmembrane region" description="Helical" evidence="11">
    <location>
        <begin position="341"/>
        <end position="362"/>
    </location>
</feature>
<keyword evidence="5" id="KW-0547">Nucleotide-binding</keyword>
<dbReference type="GO" id="GO:0140359">
    <property type="term" value="F:ABC-type transporter activity"/>
    <property type="evidence" value="ECO:0007669"/>
    <property type="project" value="InterPro"/>
</dbReference>
<feature type="domain" description="ABC transmembrane type-1" evidence="13">
    <location>
        <begin position="918"/>
        <end position="1197"/>
    </location>
</feature>
<organism evidence="14 15">
    <name type="scientific">Cercospora kikuchii</name>
    <dbReference type="NCBI Taxonomy" id="84275"/>
    <lineage>
        <taxon>Eukaryota</taxon>
        <taxon>Fungi</taxon>
        <taxon>Dikarya</taxon>
        <taxon>Ascomycota</taxon>
        <taxon>Pezizomycotina</taxon>
        <taxon>Dothideomycetes</taxon>
        <taxon>Dothideomycetidae</taxon>
        <taxon>Mycosphaerellales</taxon>
        <taxon>Mycosphaerellaceae</taxon>
        <taxon>Cercospora</taxon>
    </lineage>
</organism>
<evidence type="ECO:0000256" key="1">
    <source>
        <dbReference type="ARBA" id="ARBA00004651"/>
    </source>
</evidence>
<dbReference type="SUPFAM" id="SSF52540">
    <property type="entry name" value="P-loop containing nucleoside triphosphate hydrolases"/>
    <property type="match status" value="2"/>
</dbReference>
<evidence type="ECO:0000256" key="9">
    <source>
        <dbReference type="ARBA" id="ARBA00023180"/>
    </source>
</evidence>
<dbReference type="Pfam" id="PF24357">
    <property type="entry name" value="TMD0_ABC"/>
    <property type="match status" value="1"/>
</dbReference>
<dbReference type="GO" id="GO:0005524">
    <property type="term" value="F:ATP binding"/>
    <property type="evidence" value="ECO:0007669"/>
    <property type="project" value="UniProtKB-KW"/>
</dbReference>
<dbReference type="InterPro" id="IPR027417">
    <property type="entry name" value="P-loop_NTPase"/>
</dbReference>
<dbReference type="OrthoDB" id="6500128at2759"/>
<evidence type="ECO:0000313" key="14">
    <source>
        <dbReference type="EMBL" id="GIZ47064.1"/>
    </source>
</evidence>
<dbReference type="Proteomes" id="UP000825890">
    <property type="component" value="Unassembled WGS sequence"/>
</dbReference>
<dbReference type="GeneID" id="68295740"/>
<dbReference type="InterPro" id="IPR003593">
    <property type="entry name" value="AAA+_ATPase"/>
</dbReference>
<dbReference type="FunFam" id="1.20.1560.10:FF:000066">
    <property type="entry name" value="ABC multidrug transporter (Eurofung)"/>
    <property type="match status" value="1"/>
</dbReference>
<keyword evidence="6" id="KW-0067">ATP-binding</keyword>
<dbReference type="EMBL" id="BOLY01000007">
    <property type="protein sequence ID" value="GIZ47064.1"/>
    <property type="molecule type" value="Genomic_DNA"/>
</dbReference>
<keyword evidence="2" id="KW-0813">Transport</keyword>
<dbReference type="InterPro" id="IPR017871">
    <property type="entry name" value="ABC_transporter-like_CS"/>
</dbReference>
<dbReference type="PANTHER" id="PTHR24223">
    <property type="entry name" value="ATP-BINDING CASSETTE SUB-FAMILY C"/>
    <property type="match status" value="1"/>
</dbReference>
<dbReference type="InterPro" id="IPR003439">
    <property type="entry name" value="ABC_transporter-like_ATP-bd"/>
</dbReference>
<keyword evidence="4 11" id="KW-0812">Transmembrane</keyword>
<dbReference type="Pfam" id="PF00005">
    <property type="entry name" value="ABC_tran"/>
    <property type="match status" value="2"/>
</dbReference>
<dbReference type="GO" id="GO:0005886">
    <property type="term" value="C:plasma membrane"/>
    <property type="evidence" value="ECO:0007669"/>
    <property type="project" value="UniProtKB-SubCell"/>
</dbReference>
<dbReference type="InterPro" id="IPR036640">
    <property type="entry name" value="ABC1_TM_sf"/>
</dbReference>
<feature type="transmembrane region" description="Helical" evidence="11">
    <location>
        <begin position="132"/>
        <end position="153"/>
    </location>
</feature>
<dbReference type="FunFam" id="1.20.1560.10:FF:000055">
    <property type="entry name" value="ABC multidrug transporter (Eurofung)"/>
    <property type="match status" value="1"/>
</dbReference>
<dbReference type="InterPro" id="IPR011527">
    <property type="entry name" value="ABC1_TM_dom"/>
</dbReference>
<proteinExistence type="predicted"/>
<dbReference type="PROSITE" id="PS50893">
    <property type="entry name" value="ABC_TRANSPORTER_2"/>
    <property type="match status" value="2"/>
</dbReference>
<dbReference type="CDD" id="cd03244">
    <property type="entry name" value="ABCC_MRP_domain2"/>
    <property type="match status" value="1"/>
</dbReference>
<keyword evidence="9" id="KW-0325">Glycoprotein</keyword>
<keyword evidence="15" id="KW-1185">Reference proteome</keyword>
<dbReference type="InterPro" id="IPR056227">
    <property type="entry name" value="TMD0_ABC"/>
</dbReference>
<dbReference type="SMART" id="SM00382">
    <property type="entry name" value="AAA"/>
    <property type="match status" value="2"/>
</dbReference>
<feature type="transmembrane region" description="Helical" evidence="11">
    <location>
        <begin position="953"/>
        <end position="974"/>
    </location>
</feature>
<dbReference type="Pfam" id="PF00664">
    <property type="entry name" value="ABC_membrane"/>
    <property type="match status" value="2"/>
</dbReference>
<keyword evidence="7 11" id="KW-1133">Transmembrane helix</keyword>
<feature type="region of interest" description="Disordered" evidence="10">
    <location>
        <begin position="852"/>
        <end position="875"/>
    </location>
</feature>
<feature type="transmembrane region" description="Helical" evidence="11">
    <location>
        <begin position="1057"/>
        <end position="1076"/>
    </location>
</feature>
<dbReference type="CDD" id="cd18580">
    <property type="entry name" value="ABC_6TM_ABCC_D2"/>
    <property type="match status" value="1"/>
</dbReference>
<evidence type="ECO:0000256" key="11">
    <source>
        <dbReference type="SAM" id="Phobius"/>
    </source>
</evidence>
<evidence type="ECO:0000256" key="5">
    <source>
        <dbReference type="ARBA" id="ARBA00022741"/>
    </source>
</evidence>
<dbReference type="Gene3D" id="1.20.1560.10">
    <property type="entry name" value="ABC transporter type 1, transmembrane domain"/>
    <property type="match status" value="2"/>
</dbReference>
<feature type="domain" description="ABC transporter" evidence="12">
    <location>
        <begin position="1234"/>
        <end position="1467"/>
    </location>
</feature>
<evidence type="ECO:0000259" key="13">
    <source>
        <dbReference type="PROSITE" id="PS50929"/>
    </source>
</evidence>
<evidence type="ECO:0000256" key="4">
    <source>
        <dbReference type="ARBA" id="ARBA00022692"/>
    </source>
</evidence>
<dbReference type="CDD" id="cd18579">
    <property type="entry name" value="ABC_6TM_ABCC_D1"/>
    <property type="match status" value="1"/>
</dbReference>
<comment type="caution">
    <text evidence="14">The sequence shown here is derived from an EMBL/GenBank/DDBJ whole genome shotgun (WGS) entry which is preliminary data.</text>
</comment>
<evidence type="ECO:0000313" key="15">
    <source>
        <dbReference type="Proteomes" id="UP000825890"/>
    </source>
</evidence>
<dbReference type="Gene3D" id="3.40.50.300">
    <property type="entry name" value="P-loop containing nucleotide triphosphate hydrolases"/>
    <property type="match status" value="2"/>
</dbReference>
<comment type="subcellular location">
    <subcellularLocation>
        <location evidence="1">Cell membrane</location>
        <topology evidence="1">Multi-pass membrane protein</topology>
    </subcellularLocation>
</comment>
<feature type="domain" description="ABC transporter" evidence="12">
    <location>
        <begin position="638"/>
        <end position="863"/>
    </location>
</feature>
<sequence>MGLAPRAPPASKRLVLLLHRLGWHSRPLYSACDAAMSCSPAAEDTWGPVVARDCLGGFDFTLLFEEAILTLAPLAIAAAWAVWRLLRLRHERVLIRGSWLLPCKLITYLAHAAVQITLLVLASPDAVPKTRLTVACLSLLLAGTVLLALTSTLEHRRAFRPSTALVLYLGLALVLDLARTRTLFFTTQGRTIAWVNVGGLLARACTFALENVEKRSMLQHGVRPPSPEAASGVVNRATFLWLNAVFAKGYRTMLTTNTLPPLDDDLLAASRPAELKQKWARVTKSEHRLLWLFITHYKWPALAGVLPRLASAGFTFVQPYLIQRVLDFTSTSDRSDNRTTAYGLIGAYAIVLVGIAVTNAVYQQKTYRLITLYRGSLVALIFDKTLRMPTAHLDNAEAVTLMSADIDRITSSMHVLHELYASFIEAGLGLWLLYDFLGLAMVPAVAWMGACVLAGIPIARASGNAQVPWLEAIEARLAATAKTLSSIKFIKMIGMVEFASKQLAWLRVAEIRASRRHRILNIFVFMSTFMYLAIAPVWGFLAYILIAQSDTPERTLTEGVAFGALSIFELLQQPVQYAVDGMEDIQTIANSFRRIQEYLMSPERLDARTVLSPKSTCPSTRSDEHKADLGMHVDAYRVESASVRYEDDDRDVLHELTFSIPQNRMTIIYGPVGSGKSTLLKLLLGEVPVVSGEIEAVFPQAAYCSQKGWCSWGTIQNNIVGKSHWDGEWYLKVISACALVADFQELRMGDQTPIGARGSEVSGGQQARVSLARAIYSRNRCMLLDGVLTGLDPATEQHILREVFGQKGILTQFETTVVFATSSAHHLCLADHIIHLDMSGCMVKGGSTAEDDTVYGEKSAPTNPHAELSSDPELEDELSNAERDLDLLLDPEPGKHRHTGDLRVWYYYVRMAGWPMTIVYLSACAVLVFGITFPSIWLQWWTNANATSPNQNIGYWLGIFATLGVLALIGCAVADSTFNLIVLPTTSRKFHEVLLTTTMNALVTFHTSTDAGTTLNRFSQDLELIDNDLPQAINQFVFQFLSTIASAVFVFMGSGYIAAAIPVCFVVLILIALFYLRTSRQLRLLDIEAKAPLFSHFLETINGLESIRAYAWTAEYSERNRKAIDLSQRPYYLLFCVQQWLTLVLDLFNAGLAVMLVGIATTIRNASTAFLGVALFNIVIFSSTLQSLVTEWTQVEQALGAINRIQAYERNVGSEHCPSEKSTPPQNWPTNGSINCTNLTASYGPDNPPVLQNLTLHIPAGQKVAICGRTGSGKSSLLATLLRITEISSGPLTIDDIDISSLPREEVRRRLNVLPQEPFFFQGSVRENLDPMRQATDERCIQILQKVHLWHSSNGAAGLDAKMQEHQLSFGQRRLFCLGRALIKSCSSNIILLDEPTSGLDEQTAAVVNAVIREEFADKTVVVVAHRLDEVVDFDLVVVLANGRVVETGRPRELLERDDGASSEGFRRLWEAQREGL</sequence>
<evidence type="ECO:0000256" key="10">
    <source>
        <dbReference type="SAM" id="MobiDB-lite"/>
    </source>
</evidence>
<evidence type="ECO:0000256" key="2">
    <source>
        <dbReference type="ARBA" id="ARBA00022448"/>
    </source>
</evidence>
<dbReference type="PROSITE" id="PS50929">
    <property type="entry name" value="ABC_TM1F"/>
    <property type="match status" value="2"/>
</dbReference>
<feature type="transmembrane region" description="Helical" evidence="11">
    <location>
        <begin position="98"/>
        <end position="120"/>
    </location>
</feature>
<keyword evidence="8 11" id="KW-0472">Membrane</keyword>
<keyword evidence="3" id="KW-1003">Cell membrane</keyword>
<evidence type="ECO:0000259" key="12">
    <source>
        <dbReference type="PROSITE" id="PS50893"/>
    </source>
</evidence>
<dbReference type="FunFam" id="3.40.50.300:FF:000838">
    <property type="entry name" value="ABC multidrug transporter (Eurofung)"/>
    <property type="match status" value="1"/>
</dbReference>
<feature type="transmembrane region" description="Helical" evidence="11">
    <location>
        <begin position="1131"/>
        <end position="1160"/>
    </location>
</feature>
<dbReference type="InterPro" id="IPR044726">
    <property type="entry name" value="ABCC_6TM_D2"/>
</dbReference>
<evidence type="ECO:0000256" key="8">
    <source>
        <dbReference type="ARBA" id="ARBA00023136"/>
    </source>
</evidence>
<dbReference type="InterPro" id="IPR050173">
    <property type="entry name" value="ABC_transporter_C-like"/>
</dbReference>
<evidence type="ECO:0000256" key="7">
    <source>
        <dbReference type="ARBA" id="ARBA00022989"/>
    </source>
</evidence>
<evidence type="ECO:0008006" key="16">
    <source>
        <dbReference type="Google" id="ProtNLM"/>
    </source>
</evidence>
<feature type="transmembrane region" description="Helical" evidence="11">
    <location>
        <begin position="436"/>
        <end position="459"/>
    </location>
</feature>